<evidence type="ECO:0000313" key="3">
    <source>
        <dbReference type="Proteomes" id="UP000763557"/>
    </source>
</evidence>
<comment type="caution">
    <text evidence="2">The sequence shown here is derived from an EMBL/GenBank/DDBJ whole genome shotgun (WGS) entry which is preliminary data.</text>
</comment>
<keyword evidence="3" id="KW-1185">Reference proteome</keyword>
<dbReference type="InterPro" id="IPR058799">
    <property type="entry name" value="CgnE_B"/>
</dbReference>
<reference evidence="2 3" key="1">
    <citation type="submission" date="2020-01" db="EMBL/GenBank/DDBJ databases">
        <title>Kibdelosporangium persica a novel Actinomycetes from a hot desert in Iran.</title>
        <authorList>
            <person name="Safaei N."/>
            <person name="Zaburannyi N."/>
            <person name="Mueller R."/>
            <person name="Wink J."/>
        </authorList>
    </citation>
    <scope>NUCLEOTIDE SEQUENCE [LARGE SCALE GENOMIC DNA]</scope>
    <source>
        <strain evidence="2 3">4NS15</strain>
    </source>
</reference>
<proteinExistence type="predicted"/>
<dbReference type="Pfam" id="PF26231">
    <property type="entry name" value="CgnE_B"/>
    <property type="match status" value="1"/>
</dbReference>
<accession>A0ABX2FHW7</accession>
<gene>
    <name evidence="2" type="ORF">GC106_82740</name>
</gene>
<organism evidence="2 3">
    <name type="scientific">Kibdelosporangium persicum</name>
    <dbReference type="NCBI Taxonomy" id="2698649"/>
    <lineage>
        <taxon>Bacteria</taxon>
        <taxon>Bacillati</taxon>
        <taxon>Actinomycetota</taxon>
        <taxon>Actinomycetes</taxon>
        <taxon>Pseudonocardiales</taxon>
        <taxon>Pseudonocardiaceae</taxon>
        <taxon>Kibdelosporangium</taxon>
    </lineage>
</organism>
<feature type="domain" description="Crocagin biosynthetic protein CgnE/B" evidence="1">
    <location>
        <begin position="170"/>
        <end position="310"/>
    </location>
</feature>
<dbReference type="Proteomes" id="UP000763557">
    <property type="component" value="Unassembled WGS sequence"/>
</dbReference>
<dbReference type="RefSeq" id="WP_173142171.1">
    <property type="nucleotide sequence ID" value="NZ_CBCSGW010000020.1"/>
</dbReference>
<evidence type="ECO:0000259" key="1">
    <source>
        <dbReference type="Pfam" id="PF26231"/>
    </source>
</evidence>
<evidence type="ECO:0000313" key="2">
    <source>
        <dbReference type="EMBL" id="NRN70999.1"/>
    </source>
</evidence>
<name>A0ABX2FHW7_9PSEU</name>
<dbReference type="EMBL" id="JAAATY010000049">
    <property type="protein sequence ID" value="NRN70999.1"/>
    <property type="molecule type" value="Genomic_DNA"/>
</dbReference>
<protein>
    <recommendedName>
        <fullName evidence="1">Crocagin biosynthetic protein CgnE/B domain-containing protein</fullName>
    </recommendedName>
</protein>
<sequence length="338" mass="37737">MFVASPTVRAAVALDNRDGRRIEELEWNRDDDRARLIARFAELRAEGLSCDVLWIADDEFEHFLPEHISNVRLAAISFFSSPFSAAALRRYMRIIETCDYANERRIEKALIRCLDVAARIHFRTPVMETHAVFDHRGATHWFSLNGALERGEQTVLPTGELSVLTDAAGDFSLSTPFALDGELVLRGTPIVHRGNRAVTEAETASAYQAMSTMLEYPVIARVEAGVVVGLRSPVRRHNPFAEALERLFSIDERYRKVHEIGFGTNVACAQLASGNFFPNERTPGVHFGFGLGGHTPFHIDLACTQIDTQIELTSGAMVDLYQALRLPRGNNDPVDDNR</sequence>